<dbReference type="AlphaFoldDB" id="A0A382K8L5"/>
<dbReference type="InterPro" id="IPR001173">
    <property type="entry name" value="Glyco_trans_2-like"/>
</dbReference>
<organism evidence="3">
    <name type="scientific">marine metagenome</name>
    <dbReference type="NCBI Taxonomy" id="408172"/>
    <lineage>
        <taxon>unclassified sequences</taxon>
        <taxon>metagenomes</taxon>
        <taxon>ecological metagenomes</taxon>
    </lineage>
</organism>
<name>A0A382K8L5_9ZZZZ</name>
<reference evidence="3" key="1">
    <citation type="submission" date="2018-05" db="EMBL/GenBank/DDBJ databases">
        <authorList>
            <person name="Lanie J.A."/>
            <person name="Ng W.-L."/>
            <person name="Kazmierczak K.M."/>
            <person name="Andrzejewski T.M."/>
            <person name="Davidsen T.M."/>
            <person name="Wayne K.J."/>
            <person name="Tettelin H."/>
            <person name="Glass J.I."/>
            <person name="Rusch D."/>
            <person name="Podicherti R."/>
            <person name="Tsui H.-C.T."/>
            <person name="Winkler M.E."/>
        </authorList>
    </citation>
    <scope>NUCLEOTIDE SEQUENCE</scope>
</reference>
<evidence type="ECO:0000313" key="3">
    <source>
        <dbReference type="EMBL" id="SVC19873.1"/>
    </source>
</evidence>
<dbReference type="InterPro" id="IPR029044">
    <property type="entry name" value="Nucleotide-diphossugar_trans"/>
</dbReference>
<feature type="transmembrane region" description="Helical" evidence="1">
    <location>
        <begin position="245"/>
        <end position="267"/>
    </location>
</feature>
<keyword evidence="1" id="KW-1133">Transmembrane helix</keyword>
<evidence type="ECO:0000259" key="2">
    <source>
        <dbReference type="Pfam" id="PF00535"/>
    </source>
</evidence>
<evidence type="ECO:0000256" key="1">
    <source>
        <dbReference type="SAM" id="Phobius"/>
    </source>
</evidence>
<dbReference type="CDD" id="cd04179">
    <property type="entry name" value="DPM_DPG-synthase_like"/>
    <property type="match status" value="1"/>
</dbReference>
<dbReference type="EMBL" id="UINC01078623">
    <property type="protein sequence ID" value="SVC19873.1"/>
    <property type="molecule type" value="Genomic_DNA"/>
</dbReference>
<dbReference type="SUPFAM" id="SSF53448">
    <property type="entry name" value="Nucleotide-diphospho-sugar transferases"/>
    <property type="match status" value="1"/>
</dbReference>
<accession>A0A382K8L5</accession>
<dbReference type="PANTHER" id="PTHR48090">
    <property type="entry name" value="UNDECAPRENYL-PHOSPHATE 4-DEOXY-4-FORMAMIDO-L-ARABINOSE TRANSFERASE-RELATED"/>
    <property type="match status" value="1"/>
</dbReference>
<dbReference type="Pfam" id="PF00535">
    <property type="entry name" value="Glycos_transf_2"/>
    <property type="match status" value="1"/>
</dbReference>
<dbReference type="InterPro" id="IPR050256">
    <property type="entry name" value="Glycosyltransferase_2"/>
</dbReference>
<feature type="transmembrane region" description="Helical" evidence="1">
    <location>
        <begin position="279"/>
        <end position="300"/>
    </location>
</feature>
<sequence>MTSNNNNLEISLITPMFNEEGEIKNNIDRILITMEELGKDWEYILIDDGSTDNSYEIALEVIKDYPNCRILHYPSNQGRGYALRKGFDAARGRYIITTESDLSWGSTIIGEFYSKLISSKSDVVVASVFREGGGFKNVPIFRRLLSQGGNWVMRWCFESNLTQFSGMTRGYRREAIQSIHLEEKDKEVHLEIISKAEALGFSISEIPATIQWSEKRSKEVGKIFSTLRYVIPHLLSSINQGSLKILLGLALLLSLVGIGFAIFGTINKIFSEGGTATPFIVNYGLILLLIALVFALFAGVSVQLRYIKKSLVHLQSQVVVLNRNKKERTKETSVKDEEQ</sequence>
<keyword evidence="1" id="KW-0812">Transmembrane</keyword>
<feature type="domain" description="Glycosyltransferase 2-like" evidence="2">
    <location>
        <begin position="11"/>
        <end position="176"/>
    </location>
</feature>
<dbReference type="Gene3D" id="3.90.550.10">
    <property type="entry name" value="Spore Coat Polysaccharide Biosynthesis Protein SpsA, Chain A"/>
    <property type="match status" value="1"/>
</dbReference>
<protein>
    <recommendedName>
        <fullName evidence="2">Glycosyltransferase 2-like domain-containing protein</fullName>
    </recommendedName>
</protein>
<gene>
    <name evidence="3" type="ORF">METZ01_LOCUS272727</name>
</gene>
<proteinExistence type="predicted"/>
<keyword evidence="1" id="KW-0472">Membrane</keyword>